<dbReference type="OrthoDB" id="1053178at2759"/>
<organism evidence="1 2">
    <name type="scientific">Phytophthora lilii</name>
    <dbReference type="NCBI Taxonomy" id="2077276"/>
    <lineage>
        <taxon>Eukaryota</taxon>
        <taxon>Sar</taxon>
        <taxon>Stramenopiles</taxon>
        <taxon>Oomycota</taxon>
        <taxon>Peronosporomycetes</taxon>
        <taxon>Peronosporales</taxon>
        <taxon>Peronosporaceae</taxon>
        <taxon>Phytophthora</taxon>
    </lineage>
</organism>
<dbReference type="Proteomes" id="UP001165083">
    <property type="component" value="Unassembled WGS sequence"/>
</dbReference>
<keyword evidence="2" id="KW-1185">Reference proteome</keyword>
<reference evidence="1" key="1">
    <citation type="submission" date="2023-04" db="EMBL/GenBank/DDBJ databases">
        <title>Phytophthora lilii NBRC 32176.</title>
        <authorList>
            <person name="Ichikawa N."/>
            <person name="Sato H."/>
            <person name="Tonouchi N."/>
        </authorList>
    </citation>
    <scope>NUCLEOTIDE SEQUENCE</scope>
    <source>
        <strain evidence="1">NBRC 32176</strain>
    </source>
</reference>
<evidence type="ECO:0000313" key="2">
    <source>
        <dbReference type="Proteomes" id="UP001165083"/>
    </source>
</evidence>
<gene>
    <name evidence="1" type="ORF">Plil01_000968000</name>
</gene>
<proteinExistence type="predicted"/>
<dbReference type="EMBL" id="BSXW01000490">
    <property type="protein sequence ID" value="GMF23829.1"/>
    <property type="molecule type" value="Genomic_DNA"/>
</dbReference>
<dbReference type="AlphaFoldDB" id="A0A9W6U060"/>
<protein>
    <submittedName>
        <fullName evidence="1">Unnamed protein product</fullName>
    </submittedName>
</protein>
<name>A0A9W6U060_9STRA</name>
<evidence type="ECO:0000313" key="1">
    <source>
        <dbReference type="EMBL" id="GMF23829.1"/>
    </source>
</evidence>
<accession>A0A9W6U060</accession>
<comment type="caution">
    <text evidence="1">The sequence shown here is derived from an EMBL/GenBank/DDBJ whole genome shotgun (WGS) entry which is preliminary data.</text>
</comment>
<sequence>MSSLLIVRVNMTDGLLPAAFQSTDFPQTLYDIEICVTNLRELPADLDMKWPPNSIIQVEYSQLTVVPLVLPRLEPYYLALTGNPLTEIPPEVFEVQGMVFRSISVMTI</sequence>